<dbReference type="AlphaFoldDB" id="A0A7H0H2F6"/>
<dbReference type="CDD" id="cd09729">
    <property type="entry name" value="Cse1_I-E"/>
    <property type="match status" value="1"/>
</dbReference>
<gene>
    <name evidence="1" type="primary">casA</name>
    <name evidence="1" type="ORF">H9L22_10440</name>
</gene>
<dbReference type="RefSeq" id="WP_187719860.1">
    <property type="nucleotide sequence ID" value="NZ_BAABBL010000008.1"/>
</dbReference>
<organism evidence="1 2">
    <name type="scientific">Tessaracoccus defluvii</name>
    <dbReference type="NCBI Taxonomy" id="1285901"/>
    <lineage>
        <taxon>Bacteria</taxon>
        <taxon>Bacillati</taxon>
        <taxon>Actinomycetota</taxon>
        <taxon>Actinomycetes</taxon>
        <taxon>Propionibacteriales</taxon>
        <taxon>Propionibacteriaceae</taxon>
        <taxon>Tessaracoccus</taxon>
    </lineage>
</organism>
<proteinExistence type="predicted"/>
<dbReference type="InterPro" id="IPR013381">
    <property type="entry name" value="CRISPR-assoc_prot_Cse1"/>
</dbReference>
<dbReference type="NCBIfam" id="TIGR02547">
    <property type="entry name" value="casA_cse1"/>
    <property type="match status" value="1"/>
</dbReference>
<dbReference type="Pfam" id="PF09481">
    <property type="entry name" value="CRISPR_Cse1"/>
    <property type="match status" value="1"/>
</dbReference>
<name>A0A7H0H2F6_9ACTN</name>
<dbReference type="EMBL" id="CP060789">
    <property type="protein sequence ID" value="QNP54722.1"/>
    <property type="molecule type" value="Genomic_DNA"/>
</dbReference>
<sequence>MSYDLLTERWIPAILTDGSAVRLSIRDAFTRASEVRRISADLPTQSFAVLRLLLAIHHDAVGFHRSADVAASLRDGLDQSTIAAYLDRYADRFDLFHPERPFMQVVGLRTAKDEASPLEKLISDVPNGAPFLTTRGGEALRVIPAHEAALWVVHAQAFDAAGIRSGAVGDPEVKAGKGYPIGPAWAGQIGGVVLHGQTLAHTLVYNVVPTPENPLDRPVWTNDVPQTAVRQMEPDPQGPVQVLVWQSRRIRLVGDRDGVTGVVLAQGDRMTPQNRQSLEHMTAWRYSEPQSKKHKIPVYMPRKHDPSRAAWRGMPGLVSDAPSRTADGHEESIRPATVASLAGHSEQFTELDTEVVVELVGIEYGPQEATVNDMVHDSLDLRLRMLGEDAAEVQLMLYDVVRSADQAVWALGRMAANIASAAGDFDGVDGARDRARETAWAELDHPARSWLGTLDADTDTIEARRDWHRRVAAVIETLAARMAVSCSPAAVTGRMTKFGYMTAAKAESYLRAALRKELVLAYPQDPNKEADNEQ</sequence>
<accession>A0A7H0H2F6</accession>
<reference evidence="1 2" key="1">
    <citation type="submission" date="2020-08" db="EMBL/GenBank/DDBJ databases">
        <title>Genome sequence of Tessaracoccus defluvii JCM 17540T.</title>
        <authorList>
            <person name="Hyun D.-W."/>
            <person name="Bae J.-W."/>
        </authorList>
    </citation>
    <scope>NUCLEOTIDE SEQUENCE [LARGE SCALE GENOMIC DNA]</scope>
    <source>
        <strain evidence="1 2">JCM 17540</strain>
    </source>
</reference>
<evidence type="ECO:0000313" key="2">
    <source>
        <dbReference type="Proteomes" id="UP000516117"/>
    </source>
</evidence>
<dbReference type="KEGG" id="tdf:H9L22_10440"/>
<evidence type="ECO:0000313" key="1">
    <source>
        <dbReference type="EMBL" id="QNP54722.1"/>
    </source>
</evidence>
<keyword evidence="2" id="KW-1185">Reference proteome</keyword>
<dbReference type="Gene3D" id="1.10.132.100">
    <property type="match status" value="1"/>
</dbReference>
<dbReference type="Proteomes" id="UP000516117">
    <property type="component" value="Chromosome"/>
</dbReference>
<protein>
    <submittedName>
        <fullName evidence="1">Type I-E CRISPR-associated protein Cse1/CasA</fullName>
    </submittedName>
</protein>